<organism evidence="1 2">
    <name type="scientific">Gigaspora margarita</name>
    <dbReference type="NCBI Taxonomy" id="4874"/>
    <lineage>
        <taxon>Eukaryota</taxon>
        <taxon>Fungi</taxon>
        <taxon>Fungi incertae sedis</taxon>
        <taxon>Mucoromycota</taxon>
        <taxon>Glomeromycotina</taxon>
        <taxon>Glomeromycetes</taxon>
        <taxon>Diversisporales</taxon>
        <taxon>Gigasporaceae</taxon>
        <taxon>Gigaspora</taxon>
    </lineage>
</organism>
<accession>A0ABM8VYY7</accession>
<reference evidence="1 2" key="1">
    <citation type="submission" date="2021-06" db="EMBL/GenBank/DDBJ databases">
        <authorList>
            <person name="Kallberg Y."/>
            <person name="Tangrot J."/>
            <person name="Rosling A."/>
        </authorList>
    </citation>
    <scope>NUCLEOTIDE SEQUENCE [LARGE SCALE GENOMIC DNA]</scope>
    <source>
        <strain evidence="1 2">120-4 pot B 10/14</strain>
    </source>
</reference>
<comment type="caution">
    <text evidence="1">The sequence shown here is derived from an EMBL/GenBank/DDBJ whole genome shotgun (WGS) entry which is preliminary data.</text>
</comment>
<sequence>MTYAVIYVDKMEAHRKFYKYLINDVDALQKARERASELLKQKKVATALYKRVESERWSGNCDQEVQNFVQTLEKAKQLVPNGDSLRLEKLQSFKVFRTTGKNMLIFI</sequence>
<dbReference type="Proteomes" id="UP000789901">
    <property type="component" value="Unassembled WGS sequence"/>
</dbReference>
<evidence type="ECO:0000313" key="1">
    <source>
        <dbReference type="EMBL" id="CAG8482242.1"/>
    </source>
</evidence>
<keyword evidence="2" id="KW-1185">Reference proteome</keyword>
<evidence type="ECO:0000313" key="2">
    <source>
        <dbReference type="Proteomes" id="UP000789901"/>
    </source>
</evidence>
<protein>
    <submittedName>
        <fullName evidence="1">36679_t:CDS:1</fullName>
    </submittedName>
</protein>
<dbReference type="EMBL" id="CAJVQB010000331">
    <property type="protein sequence ID" value="CAG8482242.1"/>
    <property type="molecule type" value="Genomic_DNA"/>
</dbReference>
<proteinExistence type="predicted"/>
<name>A0ABM8VYY7_GIGMA</name>
<gene>
    <name evidence="1" type="ORF">GMARGA_LOCUS1297</name>
</gene>